<dbReference type="AlphaFoldDB" id="A0A821Y9H8"/>
<dbReference type="PANTHER" id="PTHR46601">
    <property type="entry name" value="ULP_PROTEASE DOMAIN-CONTAINING PROTEIN"/>
    <property type="match status" value="1"/>
</dbReference>
<sequence length="226" mass="26089">MLITFRESSSVCRFHISQTSSEPSQNIEDEPFIPEDKFKHISTQTDTSIENEEILKQLKEKFNHPSTSTSMKTMILTIAPTSWSENKLAEEFGTSRRQARKAKQLVNQFGILSSPNPRGRRKLPAETENLVKDFYLREDISRIMPGKKDFISVKLDDGKRTHIQKQLLLCNIDELYQRFKDEYPNIKVGLTKFFTLRPKQCILAGDSGTHMVCVCTYHQNVKLMLS</sequence>
<dbReference type="Proteomes" id="UP000663880">
    <property type="component" value="Unassembled WGS sequence"/>
</dbReference>
<organism evidence="1 2">
    <name type="scientific">Pieris macdunnoughi</name>
    <dbReference type="NCBI Taxonomy" id="345717"/>
    <lineage>
        <taxon>Eukaryota</taxon>
        <taxon>Metazoa</taxon>
        <taxon>Ecdysozoa</taxon>
        <taxon>Arthropoda</taxon>
        <taxon>Hexapoda</taxon>
        <taxon>Insecta</taxon>
        <taxon>Pterygota</taxon>
        <taxon>Neoptera</taxon>
        <taxon>Endopterygota</taxon>
        <taxon>Lepidoptera</taxon>
        <taxon>Glossata</taxon>
        <taxon>Ditrysia</taxon>
        <taxon>Papilionoidea</taxon>
        <taxon>Pieridae</taxon>
        <taxon>Pierinae</taxon>
        <taxon>Pieris</taxon>
    </lineage>
</organism>
<gene>
    <name evidence="1" type="ORF">PMACD_LOCUS15650</name>
</gene>
<dbReference type="OrthoDB" id="10062343at2759"/>
<keyword evidence="2" id="KW-1185">Reference proteome</keyword>
<dbReference type="PANTHER" id="PTHR46601:SF1">
    <property type="entry name" value="ADF-H DOMAIN-CONTAINING PROTEIN"/>
    <property type="match status" value="1"/>
</dbReference>
<reference evidence="1" key="1">
    <citation type="submission" date="2021-02" db="EMBL/GenBank/DDBJ databases">
        <authorList>
            <person name="Steward A R."/>
        </authorList>
    </citation>
    <scope>NUCLEOTIDE SEQUENCE</scope>
</reference>
<evidence type="ECO:0000313" key="1">
    <source>
        <dbReference type="EMBL" id="CAF4950622.1"/>
    </source>
</evidence>
<protein>
    <submittedName>
        <fullName evidence="1">Uncharacterized protein</fullName>
    </submittedName>
</protein>
<accession>A0A821Y9H8</accession>
<evidence type="ECO:0000313" key="2">
    <source>
        <dbReference type="Proteomes" id="UP000663880"/>
    </source>
</evidence>
<dbReference type="EMBL" id="CAJOBZ010000072">
    <property type="protein sequence ID" value="CAF4950622.1"/>
    <property type="molecule type" value="Genomic_DNA"/>
</dbReference>
<name>A0A821Y9H8_9NEOP</name>
<comment type="caution">
    <text evidence="1">The sequence shown here is derived from an EMBL/GenBank/DDBJ whole genome shotgun (WGS) entry which is preliminary data.</text>
</comment>
<proteinExistence type="predicted"/>